<name>A0A5J4J1H9_9FLAO</name>
<gene>
    <name evidence="1" type="ORF">ULMA_18010</name>
</gene>
<dbReference type="RefSeq" id="WP_151674149.1">
    <property type="nucleotide sequence ID" value="NZ_BKCG01000004.1"/>
</dbReference>
<keyword evidence="2" id="KW-1185">Reference proteome</keyword>
<reference evidence="1 2" key="1">
    <citation type="submission" date="2019-08" db="EMBL/GenBank/DDBJ databases">
        <title>Draft genome sequence of Ulvibacter marinus type strain NBRC 109484.</title>
        <authorList>
            <person name="Kawano K."/>
            <person name="Ushijima N."/>
            <person name="Kihara M."/>
            <person name="Itoh H."/>
        </authorList>
    </citation>
    <scope>NUCLEOTIDE SEQUENCE [LARGE SCALE GENOMIC DNA]</scope>
    <source>
        <strain evidence="1 2">NBRC 109484</strain>
    </source>
</reference>
<sequence length="461" mass="53271">MQKTTNIGLFVPDGTGIKNYLYSSIFKNTTVPLTLFHNFDDDTLAEIRKQVHFTNEIKLPTYTETIKEKFLREVIHSARINYNIQQTGNNTILEFKKKSHATRKLKLFYTAVEFYAKQNKSYKQILSLEEKYQKALQANPSFKEIKNILKEANIDSLFCTHQRAIKAATYFLAAKLLNIKTTTVIYSWDNLPKARLALRADKYLVWSPLMKEQLQNFYSEIPQEQVHITGTPQFEFYGDATNIIPKEDFYSNYKLDSSKKIICFSGDDALTSPHDPLYLDAIASEILKHNKQQAYQIVFRRCPVDVSGRYDWVLKKYPKLIVDMPPKWNFNSAIWTAVYPLFEDVKLLVSLAYYADVVVNLGSTMAFDFGMFNKPCIYLAYNPVENSNTSVETIYNFEHFGSMPSKDVVFWLNEPSNLISILEDIDKGSPTKIRQWMDVVADQQLEASISIQKQLGLKIIN</sequence>
<protein>
    <recommendedName>
        <fullName evidence="3">UDP-glycosyltransferase</fullName>
    </recommendedName>
</protein>
<accession>A0A5J4J1H9</accession>
<evidence type="ECO:0008006" key="3">
    <source>
        <dbReference type="Google" id="ProtNLM"/>
    </source>
</evidence>
<dbReference type="AlphaFoldDB" id="A0A5J4J1H9"/>
<comment type="caution">
    <text evidence="1">The sequence shown here is derived from an EMBL/GenBank/DDBJ whole genome shotgun (WGS) entry which is preliminary data.</text>
</comment>
<dbReference type="EMBL" id="BKCG01000004">
    <property type="protein sequence ID" value="GER59693.1"/>
    <property type="molecule type" value="Genomic_DNA"/>
</dbReference>
<evidence type="ECO:0000313" key="2">
    <source>
        <dbReference type="Proteomes" id="UP000326509"/>
    </source>
</evidence>
<proteinExistence type="predicted"/>
<organism evidence="1 2">
    <name type="scientific">Patiriisocius marinus</name>
    <dbReference type="NCBI Taxonomy" id="1397112"/>
    <lineage>
        <taxon>Bacteria</taxon>
        <taxon>Pseudomonadati</taxon>
        <taxon>Bacteroidota</taxon>
        <taxon>Flavobacteriia</taxon>
        <taxon>Flavobacteriales</taxon>
        <taxon>Flavobacteriaceae</taxon>
        <taxon>Patiriisocius</taxon>
    </lineage>
</organism>
<dbReference type="Proteomes" id="UP000326509">
    <property type="component" value="Unassembled WGS sequence"/>
</dbReference>
<evidence type="ECO:0000313" key="1">
    <source>
        <dbReference type="EMBL" id="GER59693.1"/>
    </source>
</evidence>
<dbReference type="SUPFAM" id="SSF53756">
    <property type="entry name" value="UDP-Glycosyltransferase/glycogen phosphorylase"/>
    <property type="match status" value="1"/>
</dbReference>
<dbReference type="OrthoDB" id="913551at2"/>